<evidence type="ECO:0000256" key="1">
    <source>
        <dbReference type="PROSITE-ProRule" id="PRU00723"/>
    </source>
</evidence>
<dbReference type="EMBL" id="JBFXLU010000367">
    <property type="protein sequence ID" value="KAL2828341.1"/>
    <property type="molecule type" value="Genomic_DNA"/>
</dbReference>
<dbReference type="Pfam" id="PF25543">
    <property type="entry name" value="zf-CCCH_tandem"/>
    <property type="match status" value="1"/>
</dbReference>
<sequence length="432" mass="48183">MAVDIAALQQRRSWLCTMEDNKDKFIADLIDHVTRLMDSLATERDEVENQKRLVAAFKEDAKTARNEIDAFKRAQSKLNYVSVLVDGDGMNFLEELIRDGSNGGREAARRLSKSVEEHVQKVDPKIDPNTIYRIRVYANVEGLAKAYCEANTLRADQDLRAFVRGFNMERTLCDFVDAGNGKECADAKLQAHLAQDMADVHCRRVVFCASADNGYARPEFLGRHRGSDRITLVEGPRFANEMRQLADDFETTAFETVFMSKKLKAARKVSFGEMSTITPPSTPPTKNYASAARTTPVEPTAPITAPTNRTINPSLTVCVNAAGQRVDRPLKTSSNATINALKRKKLCNHHHILGKCPYSSCSHDHGPAISAQQRIDLISIARLCVCFSGGLWCGDPNCICGHRCPWDNCNVKECRFPKEMHGVDTKIVWETT</sequence>
<accession>A0ABR4IKU7</accession>
<evidence type="ECO:0000313" key="4">
    <source>
        <dbReference type="EMBL" id="KAL2828341.1"/>
    </source>
</evidence>
<evidence type="ECO:0000313" key="5">
    <source>
        <dbReference type="Proteomes" id="UP001610446"/>
    </source>
</evidence>
<dbReference type="PANTHER" id="PTHR37543">
    <property type="entry name" value="CCCH ZINC FINGER DNA BINDING PROTEIN (AFU_ORTHOLOGUE AFUA_5G12760)"/>
    <property type="match status" value="1"/>
</dbReference>
<dbReference type="PROSITE" id="PS50103">
    <property type="entry name" value="ZF_C3H1"/>
    <property type="match status" value="1"/>
</dbReference>
<reference evidence="4 5" key="1">
    <citation type="submission" date="2024-07" db="EMBL/GenBank/DDBJ databases">
        <title>Section-level genome sequencing and comparative genomics of Aspergillus sections Usti and Cavernicolus.</title>
        <authorList>
            <consortium name="Lawrence Berkeley National Laboratory"/>
            <person name="Nybo J.L."/>
            <person name="Vesth T.C."/>
            <person name="Theobald S."/>
            <person name="Frisvad J.C."/>
            <person name="Larsen T.O."/>
            <person name="Kjaerboelling I."/>
            <person name="Rothschild-Mancinelli K."/>
            <person name="Lyhne E.K."/>
            <person name="Kogle M.E."/>
            <person name="Barry K."/>
            <person name="Clum A."/>
            <person name="Na H."/>
            <person name="Ledsgaard L."/>
            <person name="Lin J."/>
            <person name="Lipzen A."/>
            <person name="Kuo A."/>
            <person name="Riley R."/>
            <person name="Mondo S."/>
            <person name="Labutti K."/>
            <person name="Haridas S."/>
            <person name="Pangalinan J."/>
            <person name="Salamov A.A."/>
            <person name="Simmons B.A."/>
            <person name="Magnuson J.K."/>
            <person name="Chen J."/>
            <person name="Drula E."/>
            <person name="Henrissat B."/>
            <person name="Wiebenga A."/>
            <person name="Lubbers R.J."/>
            <person name="Gomes A.C."/>
            <person name="Makela M.R."/>
            <person name="Stajich J."/>
            <person name="Grigoriev I.V."/>
            <person name="Mortensen U.H."/>
            <person name="De Vries R.P."/>
            <person name="Baker S.E."/>
            <person name="Andersen M.R."/>
        </authorList>
    </citation>
    <scope>NUCLEOTIDE SEQUENCE [LARGE SCALE GENOMIC DNA]</scope>
    <source>
        <strain evidence="4 5">CBS 123904</strain>
    </source>
</reference>
<dbReference type="InterPro" id="IPR057654">
    <property type="entry name" value="Znf-CCCH_tandem"/>
</dbReference>
<protein>
    <submittedName>
        <fullName evidence="4">CCCH zinc finger DNA binding protein</fullName>
    </submittedName>
</protein>
<evidence type="ECO:0000256" key="2">
    <source>
        <dbReference type="SAM" id="Coils"/>
    </source>
</evidence>
<dbReference type="Pfam" id="PF25542">
    <property type="entry name" value="zf-CCCH_12"/>
    <property type="match status" value="1"/>
</dbReference>
<dbReference type="InterPro" id="IPR057683">
    <property type="entry name" value="DUF7923"/>
</dbReference>
<feature type="zinc finger region" description="C3H1-type" evidence="1">
    <location>
        <begin position="341"/>
        <end position="368"/>
    </location>
</feature>
<feature type="domain" description="C3H1-type" evidence="3">
    <location>
        <begin position="341"/>
        <end position="368"/>
    </location>
</feature>
<keyword evidence="1" id="KW-0862">Zinc</keyword>
<organism evidence="4 5">
    <name type="scientific">Aspergillus pseudoustus</name>
    <dbReference type="NCBI Taxonomy" id="1810923"/>
    <lineage>
        <taxon>Eukaryota</taxon>
        <taxon>Fungi</taxon>
        <taxon>Dikarya</taxon>
        <taxon>Ascomycota</taxon>
        <taxon>Pezizomycotina</taxon>
        <taxon>Eurotiomycetes</taxon>
        <taxon>Eurotiomycetidae</taxon>
        <taxon>Eurotiales</taxon>
        <taxon>Aspergillaceae</taxon>
        <taxon>Aspergillus</taxon>
        <taxon>Aspergillus subgen. Nidulantes</taxon>
    </lineage>
</organism>
<dbReference type="Proteomes" id="UP001610446">
    <property type="component" value="Unassembled WGS sequence"/>
</dbReference>
<keyword evidence="2" id="KW-0175">Coiled coil</keyword>
<keyword evidence="5" id="KW-1185">Reference proteome</keyword>
<comment type="caution">
    <text evidence="4">The sequence shown here is derived from an EMBL/GenBank/DDBJ whole genome shotgun (WGS) entry which is preliminary data.</text>
</comment>
<keyword evidence="1" id="KW-0863">Zinc-finger</keyword>
<name>A0ABR4IKU7_9EURO</name>
<dbReference type="Pfam" id="PF25540">
    <property type="entry name" value="DUF7923"/>
    <property type="match status" value="1"/>
</dbReference>
<dbReference type="InterPro" id="IPR000571">
    <property type="entry name" value="Znf_CCCH"/>
</dbReference>
<proteinExistence type="predicted"/>
<keyword evidence="1" id="KW-0479">Metal-binding</keyword>
<dbReference type="PANTHER" id="PTHR37543:SF1">
    <property type="entry name" value="CCCH ZINC FINGER DNA BINDING PROTEIN (AFU_ORTHOLOGUE AFUA_5G12760)"/>
    <property type="match status" value="1"/>
</dbReference>
<feature type="coiled-coil region" evidence="2">
    <location>
        <begin position="30"/>
        <end position="74"/>
    </location>
</feature>
<evidence type="ECO:0000259" key="3">
    <source>
        <dbReference type="PROSITE" id="PS50103"/>
    </source>
</evidence>
<gene>
    <name evidence="4" type="ORF">BJY01DRAFT_240933</name>
</gene>